<keyword evidence="6" id="KW-0067">ATP-binding</keyword>
<protein>
    <recommendedName>
        <fullName evidence="8">Peroxisomal ATPase PEX6</fullName>
    </recommendedName>
    <alternativeName>
        <fullName evidence="9">Peroxin-6</fullName>
    </alternativeName>
</protein>
<dbReference type="GO" id="GO:0005778">
    <property type="term" value="C:peroxisomal membrane"/>
    <property type="evidence" value="ECO:0007669"/>
    <property type="project" value="TreeGrafter"/>
</dbReference>
<dbReference type="SUPFAM" id="SSF52540">
    <property type="entry name" value="P-loop containing nucleoside triphosphate hydrolases"/>
    <property type="match status" value="2"/>
</dbReference>
<comment type="similarity">
    <text evidence="2">Belongs to the AAA ATPase family.</text>
</comment>
<dbReference type="FunFam" id="3.40.50.300:FF:000109">
    <property type="entry name" value="Peroxisomal biogenesis factor 6"/>
    <property type="match status" value="1"/>
</dbReference>
<evidence type="ECO:0000256" key="9">
    <source>
        <dbReference type="ARBA" id="ARBA00034920"/>
    </source>
</evidence>
<evidence type="ECO:0000313" key="13">
    <source>
        <dbReference type="Proteomes" id="UP000290189"/>
    </source>
</evidence>
<dbReference type="InterPro" id="IPR027417">
    <property type="entry name" value="P-loop_NTPase"/>
</dbReference>
<evidence type="ECO:0000256" key="6">
    <source>
        <dbReference type="ARBA" id="ARBA00022840"/>
    </source>
</evidence>
<keyword evidence="7" id="KW-0472">Membrane</keyword>
<dbReference type="Proteomes" id="UP000290189">
    <property type="component" value="Unassembled WGS sequence"/>
</dbReference>
<dbReference type="PROSITE" id="PS00674">
    <property type="entry name" value="AAA"/>
    <property type="match status" value="1"/>
</dbReference>
<keyword evidence="4" id="KW-0547">Nucleotide-binding</keyword>
<dbReference type="SMART" id="SM00382">
    <property type="entry name" value="AAA"/>
    <property type="match status" value="1"/>
</dbReference>
<proteinExistence type="inferred from homology"/>
<dbReference type="InterPro" id="IPR047533">
    <property type="entry name" value="RecA-like_PEX6_r2"/>
</dbReference>
<evidence type="ECO:0000259" key="11">
    <source>
        <dbReference type="SMART" id="SM00382"/>
    </source>
</evidence>
<keyword evidence="3" id="KW-0962">Peroxisome biogenesis</keyword>
<dbReference type="GO" id="GO:0005524">
    <property type="term" value="F:ATP binding"/>
    <property type="evidence" value="ECO:0007669"/>
    <property type="project" value="UniProtKB-KW"/>
</dbReference>
<dbReference type="Pfam" id="PF00004">
    <property type="entry name" value="AAA"/>
    <property type="match status" value="2"/>
</dbReference>
<dbReference type="EMBL" id="OVEO01000002">
    <property type="protein sequence ID" value="SPQ94345.1"/>
    <property type="molecule type" value="Genomic_DNA"/>
</dbReference>
<evidence type="ECO:0000256" key="3">
    <source>
        <dbReference type="ARBA" id="ARBA00022593"/>
    </source>
</evidence>
<feature type="domain" description="AAA+ ATPase" evidence="11">
    <location>
        <begin position="577"/>
        <end position="715"/>
    </location>
</feature>
<comment type="subcellular location">
    <subcellularLocation>
        <location evidence="1">Membrane</location>
    </subcellularLocation>
</comment>
<gene>
    <name evidence="12" type="ORF">PLBR_LOCUS1560</name>
</gene>
<evidence type="ECO:0000256" key="8">
    <source>
        <dbReference type="ARBA" id="ARBA00034811"/>
    </source>
</evidence>
<dbReference type="PANTHER" id="PTHR23077:SF9">
    <property type="entry name" value="PEROXISOMAL ATPASE PEX6"/>
    <property type="match status" value="1"/>
</dbReference>
<name>A0A3P3Y2C4_PLABS</name>
<dbReference type="GO" id="GO:0005829">
    <property type="term" value="C:cytosol"/>
    <property type="evidence" value="ECO:0007669"/>
    <property type="project" value="TreeGrafter"/>
</dbReference>
<evidence type="ECO:0000256" key="4">
    <source>
        <dbReference type="ARBA" id="ARBA00022741"/>
    </source>
</evidence>
<dbReference type="Gene3D" id="3.40.50.300">
    <property type="entry name" value="P-loop containing nucleotide triphosphate hydrolases"/>
    <property type="match status" value="2"/>
</dbReference>
<evidence type="ECO:0000313" key="12">
    <source>
        <dbReference type="EMBL" id="SPQ94345.1"/>
    </source>
</evidence>
<dbReference type="InterPro" id="IPR050168">
    <property type="entry name" value="AAA_ATPase_domain"/>
</dbReference>
<evidence type="ECO:0000256" key="7">
    <source>
        <dbReference type="ARBA" id="ARBA00023136"/>
    </source>
</evidence>
<evidence type="ECO:0000256" key="1">
    <source>
        <dbReference type="ARBA" id="ARBA00004370"/>
    </source>
</evidence>
<evidence type="ECO:0000256" key="10">
    <source>
        <dbReference type="ARBA" id="ARBA00048778"/>
    </source>
</evidence>
<geneLocation type="mitochondrion" evidence="12"/>
<dbReference type="FunFam" id="1.10.8.60:FF:000039">
    <property type="entry name" value="peroxisome biogenesis factor 6"/>
    <property type="match status" value="1"/>
</dbReference>
<dbReference type="AlphaFoldDB" id="A0A3P3Y2C4"/>
<evidence type="ECO:0000256" key="5">
    <source>
        <dbReference type="ARBA" id="ARBA00022801"/>
    </source>
</evidence>
<organism evidence="12 13">
    <name type="scientific">Plasmodiophora brassicae</name>
    <name type="common">Clubroot disease agent</name>
    <dbReference type="NCBI Taxonomy" id="37360"/>
    <lineage>
        <taxon>Eukaryota</taxon>
        <taxon>Sar</taxon>
        <taxon>Rhizaria</taxon>
        <taxon>Endomyxa</taxon>
        <taxon>Phytomyxea</taxon>
        <taxon>Plasmodiophorida</taxon>
        <taxon>Plasmodiophoridae</taxon>
        <taxon>Plasmodiophora</taxon>
    </lineage>
</organism>
<dbReference type="GO" id="GO:0016558">
    <property type="term" value="P:protein import into peroxisome matrix"/>
    <property type="evidence" value="ECO:0007669"/>
    <property type="project" value="TreeGrafter"/>
</dbReference>
<dbReference type="InterPro" id="IPR003960">
    <property type="entry name" value="ATPase_AAA_CS"/>
</dbReference>
<comment type="catalytic activity">
    <reaction evidence="10">
        <text>ATP + H2O = ADP + phosphate + H(+)</text>
        <dbReference type="Rhea" id="RHEA:13065"/>
        <dbReference type="ChEBI" id="CHEBI:15377"/>
        <dbReference type="ChEBI" id="CHEBI:15378"/>
        <dbReference type="ChEBI" id="CHEBI:30616"/>
        <dbReference type="ChEBI" id="CHEBI:43474"/>
        <dbReference type="ChEBI" id="CHEBI:456216"/>
    </reaction>
    <physiologicalReaction direction="left-to-right" evidence="10">
        <dbReference type="Rhea" id="RHEA:13066"/>
    </physiologicalReaction>
</comment>
<accession>A0A3P3Y2C4</accession>
<evidence type="ECO:0000256" key="2">
    <source>
        <dbReference type="ARBA" id="ARBA00006914"/>
    </source>
</evidence>
<dbReference type="InterPro" id="IPR003959">
    <property type="entry name" value="ATPase_AAA_core"/>
</dbReference>
<dbReference type="CDD" id="cd19527">
    <property type="entry name" value="RecA-like_PEX6_r2"/>
    <property type="match status" value="1"/>
</dbReference>
<dbReference type="InterPro" id="IPR003593">
    <property type="entry name" value="AAA+_ATPase"/>
</dbReference>
<reference evidence="12 13" key="1">
    <citation type="submission" date="2018-03" db="EMBL/GenBank/DDBJ databases">
        <authorList>
            <person name="Fogelqvist J."/>
        </authorList>
    </citation>
    <scope>NUCLEOTIDE SEQUENCE [LARGE SCALE GENOMIC DNA]</scope>
</reference>
<sequence length="849" mass="92639">MKSTMVTCEQTQREAVIRHCTRREMHCVPESANELLQIHACLPEAMHVATGEWVVVYSPRTTRRALAQLVADRDPSSPVRISPILMHYLQADKRLCSNRPDTESVVISRYDTKSDTSMASDMFGRVPVPIASQVTLTRIASPNDPATTEAIRAFFSVPHVLAPEMIVPVPVDPHDPLQHDDLHLSTMASLPSFRPSFASAITLPDALHVIFYRVELDHDGSERDLDFFVVHPEATRLVTNDANPLNSVVPHQASTYMSRMWPSSAPNHVNGTTTAMLMSIVKPLIHPLASSLALSPSLALIGRRRSGKRGSVADVARKLGMQLMEINCFDVVQPTERQTSERLATILQSALTVHPVILHLRRLAALVEHSNAQGRPDIGLLANALYRDLDALYAASRAKGAHVVVVGSNDGNLPGALASCFAHEVHVDALDKSDREAIVIDNLACVPDLACAAAALTAGATWGDLRDLCGAIECSARMRHDRCQKQNDDDDDSAAEYMALYGCEPSAPVKFAPDTVAISDDELSQALKGMQSRAVTASIPNVRWEDIGGLENVKQAILDTIELPLKHPSLFTAGIRQRSGVLLYGPPGTGKTLVAKAVATECSLSFISVKGPELLNMYVGESEANVRAVFERARDSRPCVLFFDELDALAPNRGQGSDSGGVMDRVVSQLLTEIDGIGKVADVFIIGATNRPDLIDSALLRPGRLDTCIYLGVSEDKAAQLTVVKALTRKFTLHEDVDLEAIVEDLPMTLTGADFYALCSDALLNALKTKISRVEAELSRTDDDDDDRDAVSGRRAIREYLRSCPPEDLRAVVTQDDFRRAASTIAPSLSNEELARYQQLRKQFVEARK</sequence>
<dbReference type="Gene3D" id="1.10.8.60">
    <property type="match status" value="1"/>
</dbReference>
<dbReference type="GO" id="GO:0016887">
    <property type="term" value="F:ATP hydrolysis activity"/>
    <property type="evidence" value="ECO:0007669"/>
    <property type="project" value="InterPro"/>
</dbReference>
<dbReference type="PANTHER" id="PTHR23077">
    <property type="entry name" value="AAA-FAMILY ATPASE"/>
    <property type="match status" value="1"/>
</dbReference>
<keyword evidence="12" id="KW-0496">Mitochondrion</keyword>
<keyword evidence="5" id="KW-0378">Hydrolase</keyword>